<feature type="compositionally biased region" description="Basic and acidic residues" evidence="1">
    <location>
        <begin position="296"/>
        <end position="308"/>
    </location>
</feature>
<protein>
    <submittedName>
        <fullName evidence="2">Uncharacterized protein</fullName>
    </submittedName>
</protein>
<gene>
    <name evidence="2" type="ORF">TNIN_369181</name>
</gene>
<dbReference type="Proteomes" id="UP000886998">
    <property type="component" value="Unassembled WGS sequence"/>
</dbReference>
<keyword evidence="3" id="KW-1185">Reference proteome</keyword>
<organism evidence="2 3">
    <name type="scientific">Trichonephila inaurata madagascariensis</name>
    <dbReference type="NCBI Taxonomy" id="2747483"/>
    <lineage>
        <taxon>Eukaryota</taxon>
        <taxon>Metazoa</taxon>
        <taxon>Ecdysozoa</taxon>
        <taxon>Arthropoda</taxon>
        <taxon>Chelicerata</taxon>
        <taxon>Arachnida</taxon>
        <taxon>Araneae</taxon>
        <taxon>Araneomorphae</taxon>
        <taxon>Entelegynae</taxon>
        <taxon>Araneoidea</taxon>
        <taxon>Nephilidae</taxon>
        <taxon>Trichonephila</taxon>
        <taxon>Trichonephila inaurata</taxon>
    </lineage>
</organism>
<evidence type="ECO:0000313" key="2">
    <source>
        <dbReference type="EMBL" id="GFY60603.1"/>
    </source>
</evidence>
<sequence length="308" mass="35305">MCLWKLRSTFNGDEKICPYFMIKSSKCYFVHLYHPFSIHTFFFTHEKCKKTSISDRGMGNFCGDGNVSEEETSPEPETFRRINRGREVNERYPGVHYYEENRLQDAVFRGKRPDTSEPKCSCYGPTPDERFFIQRCPHPQVLNTTISKDLAEITEESKSKAQELRQERIHLIKSKVKEITGKDVDLDAGSLDTEAEDLAADEQVAKLFEAEKLDGKNPNFLTANSAVPPAPTPVPVSDLAPMPTNEEIFGKIDELRKKHAVEMADFEKAQTINKARTTQGLQEKLQARRSRRSRMQNHEREIEALQTA</sequence>
<accession>A0A8X7CBF9</accession>
<dbReference type="OrthoDB" id="6432391at2759"/>
<dbReference type="EMBL" id="BMAV01013211">
    <property type="protein sequence ID" value="GFY60603.1"/>
    <property type="molecule type" value="Genomic_DNA"/>
</dbReference>
<dbReference type="AlphaFoldDB" id="A0A8X7CBF9"/>
<name>A0A8X7CBF9_9ARAC</name>
<feature type="region of interest" description="Disordered" evidence="1">
    <location>
        <begin position="275"/>
        <end position="308"/>
    </location>
</feature>
<proteinExistence type="predicted"/>
<evidence type="ECO:0000256" key="1">
    <source>
        <dbReference type="SAM" id="MobiDB-lite"/>
    </source>
</evidence>
<reference evidence="2" key="1">
    <citation type="submission" date="2020-08" db="EMBL/GenBank/DDBJ databases">
        <title>Multicomponent nature underlies the extraordinary mechanical properties of spider dragline silk.</title>
        <authorList>
            <person name="Kono N."/>
            <person name="Nakamura H."/>
            <person name="Mori M."/>
            <person name="Yoshida Y."/>
            <person name="Ohtoshi R."/>
            <person name="Malay A.D."/>
            <person name="Moran D.A.P."/>
            <person name="Tomita M."/>
            <person name="Numata K."/>
            <person name="Arakawa K."/>
        </authorList>
    </citation>
    <scope>NUCLEOTIDE SEQUENCE</scope>
</reference>
<evidence type="ECO:0000313" key="3">
    <source>
        <dbReference type="Proteomes" id="UP000886998"/>
    </source>
</evidence>
<comment type="caution">
    <text evidence="2">The sequence shown here is derived from an EMBL/GenBank/DDBJ whole genome shotgun (WGS) entry which is preliminary data.</text>
</comment>